<accession>A0A2U1CF46</accession>
<organism evidence="1 2">
    <name type="scientific">Intestinimonas butyriciproducens</name>
    <dbReference type="NCBI Taxonomy" id="1297617"/>
    <lineage>
        <taxon>Bacteria</taxon>
        <taxon>Bacillati</taxon>
        <taxon>Bacillota</taxon>
        <taxon>Clostridia</taxon>
        <taxon>Eubacteriales</taxon>
        <taxon>Intestinimonas</taxon>
    </lineage>
</organism>
<name>A0A2U1CF46_9FIRM</name>
<dbReference type="GeneID" id="93230757"/>
<reference evidence="1 2" key="1">
    <citation type="submission" date="2018-04" db="EMBL/GenBank/DDBJ databases">
        <title>Genomic Encyclopedia of Type Strains, Phase IV (KMG-IV): sequencing the most valuable type-strain genomes for metagenomic binning, comparative biology and taxonomic classification.</title>
        <authorList>
            <person name="Goeker M."/>
        </authorList>
    </citation>
    <scope>NUCLEOTIDE SEQUENCE [LARGE SCALE GENOMIC DNA]</scope>
    <source>
        <strain evidence="1 2">DSM 26588</strain>
    </source>
</reference>
<dbReference type="RefSeq" id="WP_165366546.1">
    <property type="nucleotide sequence ID" value="NZ_CP011524.1"/>
</dbReference>
<evidence type="ECO:0000313" key="1">
    <source>
        <dbReference type="EMBL" id="PVY59511.1"/>
    </source>
</evidence>
<protein>
    <submittedName>
        <fullName evidence="1">Uncharacterized protein</fullName>
    </submittedName>
</protein>
<comment type="caution">
    <text evidence="1">The sequence shown here is derived from an EMBL/GenBank/DDBJ whole genome shotgun (WGS) entry which is preliminary data.</text>
</comment>
<sequence>MARQKTGCRNRGTLGASPAPLYDRVEGLRPAVERPAPAAPCATGWGAVRRSLEDTEMRIRRYPAPVSIQATAADQEVVCLLRRQNELLTEVLGVLNAQLSVGLEQFRSGT</sequence>
<dbReference type="AlphaFoldDB" id="A0A2U1CF46"/>
<proteinExistence type="predicted"/>
<dbReference type="Proteomes" id="UP000245778">
    <property type="component" value="Unassembled WGS sequence"/>
</dbReference>
<evidence type="ECO:0000313" key="2">
    <source>
        <dbReference type="Proteomes" id="UP000245778"/>
    </source>
</evidence>
<dbReference type="EMBL" id="QEKK01000001">
    <property type="protein sequence ID" value="PVY59511.1"/>
    <property type="molecule type" value="Genomic_DNA"/>
</dbReference>
<gene>
    <name evidence="1" type="ORF">C7373_10123</name>
</gene>